<sequence length="309" mass="34231">MEPRIQTSTRRGGLCFEHKDEKSEQLKSGLPTSSFCQFRVAHSRSLHRAGTANLPGAGSHISGLDTREGLLHTILLRYSSWSFTRQHSNTDQDQTSFTTRVSRASCGPQHLANPTDPLAWSGRPEIGPWQTATDQLAESKTICKILRARSEPAPTAVLTPVWPTSPGQSALDLHHLDLQTMMDPYSYPAGMYTDCRKAIPAVNAECWSKTGGCWRCWADMLTLSSAAAESFYCTLKTASTFIGACNMKCVYLHELPPLLDLYVPLSLKRDLPRRSLPAASRHDHILFPLADESQITGRTALILRLKPLD</sequence>
<organism evidence="1 2">
    <name type="scientific">Elysia crispata</name>
    <name type="common">lettuce slug</name>
    <dbReference type="NCBI Taxonomy" id="231223"/>
    <lineage>
        <taxon>Eukaryota</taxon>
        <taxon>Metazoa</taxon>
        <taxon>Spiralia</taxon>
        <taxon>Lophotrochozoa</taxon>
        <taxon>Mollusca</taxon>
        <taxon>Gastropoda</taxon>
        <taxon>Heterobranchia</taxon>
        <taxon>Euthyneura</taxon>
        <taxon>Panpulmonata</taxon>
        <taxon>Sacoglossa</taxon>
        <taxon>Placobranchoidea</taxon>
        <taxon>Plakobranchidae</taxon>
        <taxon>Elysia</taxon>
    </lineage>
</organism>
<proteinExistence type="predicted"/>
<comment type="caution">
    <text evidence="1">The sequence shown here is derived from an EMBL/GenBank/DDBJ whole genome shotgun (WGS) entry which is preliminary data.</text>
</comment>
<reference evidence="1" key="1">
    <citation type="journal article" date="2023" name="G3 (Bethesda)">
        <title>A reference genome for the long-term kleptoplast-retaining sea slug Elysia crispata morphotype clarki.</title>
        <authorList>
            <person name="Eastman K.E."/>
            <person name="Pendleton A.L."/>
            <person name="Shaikh M.A."/>
            <person name="Suttiyut T."/>
            <person name="Ogas R."/>
            <person name="Tomko P."/>
            <person name="Gavelis G."/>
            <person name="Widhalm J.R."/>
            <person name="Wisecaver J.H."/>
        </authorList>
    </citation>
    <scope>NUCLEOTIDE SEQUENCE</scope>
    <source>
        <strain evidence="1">ECLA1</strain>
    </source>
</reference>
<keyword evidence="2" id="KW-1185">Reference proteome</keyword>
<name>A0AAE1DLK6_9GAST</name>
<dbReference type="Proteomes" id="UP001283361">
    <property type="component" value="Unassembled WGS sequence"/>
</dbReference>
<dbReference type="EMBL" id="JAWDGP010003486">
    <property type="protein sequence ID" value="KAK3773893.1"/>
    <property type="molecule type" value="Genomic_DNA"/>
</dbReference>
<evidence type="ECO:0000313" key="2">
    <source>
        <dbReference type="Proteomes" id="UP001283361"/>
    </source>
</evidence>
<evidence type="ECO:0000313" key="1">
    <source>
        <dbReference type="EMBL" id="KAK3773893.1"/>
    </source>
</evidence>
<dbReference type="AlphaFoldDB" id="A0AAE1DLK6"/>
<accession>A0AAE1DLK6</accession>
<gene>
    <name evidence="1" type="ORF">RRG08_036583</name>
</gene>
<protein>
    <submittedName>
        <fullName evidence="1">Uncharacterized protein</fullName>
    </submittedName>
</protein>